<dbReference type="PANTHER" id="PTHR34977:SF1">
    <property type="entry name" value="UPF0337 PROTEIN YJBJ"/>
    <property type="match status" value="1"/>
</dbReference>
<dbReference type="Gene3D" id="1.10.1470.10">
    <property type="entry name" value="YjbJ"/>
    <property type="match status" value="1"/>
</dbReference>
<gene>
    <name evidence="3" type="ORF">B0682_05145</name>
</gene>
<dbReference type="AlphaFoldDB" id="A0A1T0CF40"/>
<dbReference type="EMBL" id="MUYT01000006">
    <property type="protein sequence ID" value="OOS20956.1"/>
    <property type="molecule type" value="Genomic_DNA"/>
</dbReference>
<evidence type="ECO:0000256" key="1">
    <source>
        <dbReference type="ARBA" id="ARBA00009129"/>
    </source>
</evidence>
<evidence type="ECO:0000313" key="4">
    <source>
        <dbReference type="Proteomes" id="UP000191094"/>
    </source>
</evidence>
<dbReference type="Proteomes" id="UP000191094">
    <property type="component" value="Unassembled WGS sequence"/>
</dbReference>
<proteinExistence type="inferred from homology"/>
<dbReference type="InterPro" id="IPR008462">
    <property type="entry name" value="CsbD"/>
</dbReference>
<keyword evidence="4" id="KW-1185">Reference proteome</keyword>
<dbReference type="Pfam" id="PF05532">
    <property type="entry name" value="CsbD"/>
    <property type="match status" value="1"/>
</dbReference>
<dbReference type="PANTHER" id="PTHR34977">
    <property type="entry name" value="UPF0337 PROTEIN YJBJ"/>
    <property type="match status" value="1"/>
</dbReference>
<dbReference type="InterPro" id="IPR050423">
    <property type="entry name" value="UPF0337_stress_rsp"/>
</dbReference>
<dbReference type="SUPFAM" id="SSF69047">
    <property type="entry name" value="Hypothetical protein YjbJ"/>
    <property type="match status" value="1"/>
</dbReference>
<organism evidence="3 4">
    <name type="scientific">Lwoffella lincolnii</name>
    <dbReference type="NCBI Taxonomy" id="90241"/>
    <lineage>
        <taxon>Bacteria</taxon>
        <taxon>Pseudomonadati</taxon>
        <taxon>Pseudomonadota</taxon>
        <taxon>Gammaproteobacteria</taxon>
        <taxon>Moraxellales</taxon>
        <taxon>Moraxellaceae</taxon>
        <taxon>Lwoffella</taxon>
    </lineage>
</organism>
<reference evidence="3 4" key="1">
    <citation type="submission" date="2017-02" db="EMBL/GenBank/DDBJ databases">
        <title>Draft genome sequence of Moraxella lincolnii CCUG 9405T type strain.</title>
        <authorList>
            <person name="Salva-Serra F."/>
            <person name="Engstrom-Jakobsson H."/>
            <person name="Thorell K."/>
            <person name="Jaen-Luchoro D."/>
            <person name="Gonzales-Siles L."/>
            <person name="Karlsson R."/>
            <person name="Yazdan S."/>
            <person name="Boulund F."/>
            <person name="Johnning A."/>
            <person name="Engstrand L."/>
            <person name="Kristiansson E."/>
            <person name="Moore E."/>
        </authorList>
    </citation>
    <scope>NUCLEOTIDE SEQUENCE [LARGE SCALE GENOMIC DNA]</scope>
    <source>
        <strain evidence="3 4">CCUG 9405</strain>
    </source>
</reference>
<dbReference type="OrthoDB" id="9796058at2"/>
<feature type="domain" description="CsbD-like" evidence="2">
    <location>
        <begin position="15"/>
        <end position="65"/>
    </location>
</feature>
<accession>A0A1T0CF40</accession>
<name>A0A1T0CF40_9GAMM</name>
<dbReference type="RefSeq" id="WP_078307124.1">
    <property type="nucleotide sequence ID" value="NZ_CP147511.1"/>
</dbReference>
<comment type="similarity">
    <text evidence="1">Belongs to the UPF0337 (CsbD) family.</text>
</comment>
<dbReference type="STRING" id="90241.B0682_05145"/>
<dbReference type="InterPro" id="IPR036629">
    <property type="entry name" value="YjbJ_sf"/>
</dbReference>
<sequence length="79" mass="9201">MSNDVNDTLDSIKNTLESNWKQLTGSVKEMWGELTDDEITQIDGSREKLSGRIQERYGKAKDEVEQEIDAWTEKNKHTW</sequence>
<evidence type="ECO:0000259" key="2">
    <source>
        <dbReference type="Pfam" id="PF05532"/>
    </source>
</evidence>
<protein>
    <recommendedName>
        <fullName evidence="2">CsbD-like domain-containing protein</fullName>
    </recommendedName>
</protein>
<comment type="caution">
    <text evidence="3">The sequence shown here is derived from an EMBL/GenBank/DDBJ whole genome shotgun (WGS) entry which is preliminary data.</text>
</comment>
<evidence type="ECO:0000313" key="3">
    <source>
        <dbReference type="EMBL" id="OOS20956.1"/>
    </source>
</evidence>